<sequence>MESSVFWHVTLTVAGPPVTLAQIHDGLECLSYEHPFMLSGRYAVDHAEVHYWEEAPDVATATDLALSLWPEHRASAGLPRWHVVGLEILERAIYRSRCAEPHRPLVIDGVAPFA</sequence>
<dbReference type="EMBL" id="CAFBPU010000030">
    <property type="protein sequence ID" value="CAB5035223.1"/>
    <property type="molecule type" value="Genomic_DNA"/>
</dbReference>
<organism evidence="1">
    <name type="scientific">freshwater metagenome</name>
    <dbReference type="NCBI Taxonomy" id="449393"/>
    <lineage>
        <taxon>unclassified sequences</taxon>
        <taxon>metagenomes</taxon>
        <taxon>ecological metagenomes</taxon>
    </lineage>
</organism>
<evidence type="ECO:0000313" key="1">
    <source>
        <dbReference type="EMBL" id="CAB4941922.1"/>
    </source>
</evidence>
<accession>A0A6J7JIG2</accession>
<reference evidence="1" key="1">
    <citation type="submission" date="2020-05" db="EMBL/GenBank/DDBJ databases">
        <authorList>
            <person name="Chiriac C."/>
            <person name="Salcher M."/>
            <person name="Ghai R."/>
            <person name="Kavagutti S V."/>
        </authorList>
    </citation>
    <scope>NUCLEOTIDE SEQUENCE</scope>
</reference>
<gene>
    <name evidence="1" type="ORF">UFOPK3752_01127</name>
    <name evidence="2" type="ORF">UFOPK4150_01460</name>
</gene>
<name>A0A6J7JIG2_9ZZZZ</name>
<protein>
    <submittedName>
        <fullName evidence="1">Unannotated protein</fullName>
    </submittedName>
</protein>
<dbReference type="AlphaFoldDB" id="A0A6J7JIG2"/>
<dbReference type="EMBL" id="CAFBND010000038">
    <property type="protein sequence ID" value="CAB4941922.1"/>
    <property type="molecule type" value="Genomic_DNA"/>
</dbReference>
<evidence type="ECO:0000313" key="2">
    <source>
        <dbReference type="EMBL" id="CAB5035223.1"/>
    </source>
</evidence>
<proteinExistence type="predicted"/>